<reference evidence="1" key="1">
    <citation type="submission" date="2015-12" db="EMBL/GenBank/DDBJ databases">
        <title>Update maize B73 reference genome by single molecule sequencing technologies.</title>
        <authorList>
            <consortium name="Maize Genome Sequencing Project"/>
            <person name="Ware D."/>
        </authorList>
    </citation>
    <scope>NUCLEOTIDE SEQUENCE [LARGE SCALE GENOMIC DNA]</scope>
    <source>
        <tissue evidence="1">Seedling</tissue>
    </source>
</reference>
<dbReference type="AlphaFoldDB" id="A0A1D6EXS7"/>
<dbReference type="EMBL" id="CM007648">
    <property type="protein sequence ID" value="ONM24240.1"/>
    <property type="molecule type" value="Genomic_DNA"/>
</dbReference>
<dbReference type="InParanoid" id="A0A1D6EXS7"/>
<gene>
    <name evidence="1" type="ORF">ZEAMMB73_Zm00001d006556</name>
</gene>
<sequence>MALSFKMAASLVAVVLLLLATPIVRGSALDDMVPVQMPAKQLAVAISGAAATIMAGSPSCLQCRCCSRSSPGTCVTTTCCSSFKCDSGGRCNLVQEKCGCSGCGNSN</sequence>
<dbReference type="KEGG" id="zma:103647739"/>
<dbReference type="FunCoup" id="A0A1D6EXS7">
    <property type="interactions" value="1112"/>
</dbReference>
<dbReference type="OMA" id="KCGCSGC"/>
<dbReference type="OrthoDB" id="690836at2759"/>
<evidence type="ECO:0000313" key="1">
    <source>
        <dbReference type="EMBL" id="ONM24240.1"/>
    </source>
</evidence>
<protein>
    <submittedName>
        <fullName evidence="1">Uncharacterized protein</fullName>
    </submittedName>
</protein>
<dbReference type="PaxDb" id="4577-GRMZM2G346499_P01"/>
<organism evidence="1">
    <name type="scientific">Zea mays</name>
    <name type="common">Maize</name>
    <dbReference type="NCBI Taxonomy" id="4577"/>
    <lineage>
        <taxon>Eukaryota</taxon>
        <taxon>Viridiplantae</taxon>
        <taxon>Streptophyta</taxon>
        <taxon>Embryophyta</taxon>
        <taxon>Tracheophyta</taxon>
        <taxon>Spermatophyta</taxon>
        <taxon>Magnoliopsida</taxon>
        <taxon>Liliopsida</taxon>
        <taxon>Poales</taxon>
        <taxon>Poaceae</taxon>
        <taxon>PACMAD clade</taxon>
        <taxon>Panicoideae</taxon>
        <taxon>Andropogonodae</taxon>
        <taxon>Andropogoneae</taxon>
        <taxon>Tripsacinae</taxon>
        <taxon>Zea</taxon>
    </lineage>
</organism>
<dbReference type="eggNOG" id="ENOG502R3P3">
    <property type="taxonomic scope" value="Eukaryota"/>
</dbReference>
<accession>A0A1D6EXS7</accession>
<proteinExistence type="predicted"/>
<name>A0A1D6EXS7_MAIZE</name>